<name>A0A1A8W8T2_PLAOA</name>
<evidence type="ECO:0000313" key="3">
    <source>
        <dbReference type="Proteomes" id="UP000078546"/>
    </source>
</evidence>
<evidence type="ECO:0000313" key="2">
    <source>
        <dbReference type="EMBL" id="SBS99543.1"/>
    </source>
</evidence>
<dbReference type="EMBL" id="FLQU01000721">
    <property type="protein sequence ID" value="SBS89431.1"/>
    <property type="molecule type" value="Genomic_DNA"/>
</dbReference>
<proteinExistence type="predicted"/>
<dbReference type="AlphaFoldDB" id="A0A1A8W8T2"/>
<accession>A0A1A8W8T2</accession>
<reference evidence="3 4" key="1">
    <citation type="submission" date="2016-05" db="EMBL/GenBank/DDBJ databases">
        <authorList>
            <person name="Naeem Raeece"/>
        </authorList>
    </citation>
    <scope>NUCLEOTIDE SEQUENCE [LARGE SCALE GENOMIC DNA]</scope>
</reference>
<reference evidence="1" key="2">
    <citation type="submission" date="2016-05" db="EMBL/GenBank/DDBJ databases">
        <authorList>
            <person name="Lavstsen T."/>
            <person name="Jespersen J.S."/>
        </authorList>
    </citation>
    <scope>NUCLEOTIDE SEQUENCE [LARGE SCALE GENOMIC DNA]</scope>
</reference>
<dbReference type="Proteomes" id="UP000078546">
    <property type="component" value="Unassembled WGS sequence"/>
</dbReference>
<evidence type="ECO:0000313" key="1">
    <source>
        <dbReference type="EMBL" id="SBS89431.1"/>
    </source>
</evidence>
<sequence>MCKKGAGGGIEKIEKLEDSWSIKSDEEYGKRRRGSKKIMESKELEEYSDMYKDFPWRCAIEGKLNKSKPEQGSLFPEYAISYESSLDIDEDVLELFVDSINRSNALLPTVSVSLIQKYLEAGVNGEERISKLHNEYPLNRCKKKMTLEILGAHLVLK</sequence>
<dbReference type="EMBL" id="FLQV01001372">
    <property type="protein sequence ID" value="SBS99543.1"/>
    <property type="molecule type" value="Genomic_DNA"/>
</dbReference>
<evidence type="ECO:0000313" key="4">
    <source>
        <dbReference type="Proteomes" id="UP000078560"/>
    </source>
</evidence>
<organism evidence="1 4">
    <name type="scientific">Plasmodium ovale curtisi</name>
    <dbReference type="NCBI Taxonomy" id="864141"/>
    <lineage>
        <taxon>Eukaryota</taxon>
        <taxon>Sar</taxon>
        <taxon>Alveolata</taxon>
        <taxon>Apicomplexa</taxon>
        <taxon>Aconoidasida</taxon>
        <taxon>Haemosporida</taxon>
        <taxon>Plasmodiidae</taxon>
        <taxon>Plasmodium</taxon>
        <taxon>Plasmodium (Plasmodium)</taxon>
    </lineage>
</organism>
<gene>
    <name evidence="2" type="ORF">POVCU1_053430</name>
    <name evidence="1" type="ORF">POVCU2_0054410</name>
</gene>
<protein>
    <submittedName>
        <fullName evidence="1">Uncharacterized protein</fullName>
    </submittedName>
</protein>
<dbReference type="Proteomes" id="UP000078560">
    <property type="component" value="Unassembled WGS sequence"/>
</dbReference>